<name>A0A7R8Z2P3_TIMDO</name>
<dbReference type="EMBL" id="OA564282">
    <property type="protein sequence ID" value="CAD7193622.1"/>
    <property type="molecule type" value="Genomic_DNA"/>
</dbReference>
<accession>A0A7R8Z2P3</accession>
<sequence length="211" mass="23695">MLRSHYISLDINSLVPFQHTLKKRGERALLRETGGFIAHVQKTRIWWGHPHMPNILPLEKNQRWKFARGSIAVHQYSCALPSGSRSTLVDGLFFSSATLVLLGSREKLGSSIFLPATQSGHQLLPLEALEPQNKIYIGLSFCSSSLISYLLNRLRQQKSSSMERVPITPSKLYCLHLKTNQESALKIKTVLGGARDLIANHNIGYGQAHHY</sequence>
<gene>
    <name evidence="1" type="ORF">TDIB3V08_LOCUS79</name>
</gene>
<evidence type="ECO:0000313" key="1">
    <source>
        <dbReference type="EMBL" id="CAD7193622.1"/>
    </source>
</evidence>
<organism evidence="1">
    <name type="scientific">Timema douglasi</name>
    <name type="common">Walking stick</name>
    <dbReference type="NCBI Taxonomy" id="61478"/>
    <lineage>
        <taxon>Eukaryota</taxon>
        <taxon>Metazoa</taxon>
        <taxon>Ecdysozoa</taxon>
        <taxon>Arthropoda</taxon>
        <taxon>Hexapoda</taxon>
        <taxon>Insecta</taxon>
        <taxon>Pterygota</taxon>
        <taxon>Neoptera</taxon>
        <taxon>Polyneoptera</taxon>
        <taxon>Phasmatodea</taxon>
        <taxon>Timematodea</taxon>
        <taxon>Timematoidea</taxon>
        <taxon>Timematidae</taxon>
        <taxon>Timema</taxon>
    </lineage>
</organism>
<dbReference type="AlphaFoldDB" id="A0A7R8Z2P3"/>
<reference evidence="1" key="1">
    <citation type="submission" date="2020-11" db="EMBL/GenBank/DDBJ databases">
        <authorList>
            <person name="Tran Van P."/>
        </authorList>
    </citation>
    <scope>NUCLEOTIDE SEQUENCE</scope>
</reference>
<proteinExistence type="predicted"/>
<protein>
    <submittedName>
        <fullName evidence="1">Uncharacterized protein</fullName>
    </submittedName>
</protein>